<dbReference type="SUPFAM" id="SSF50978">
    <property type="entry name" value="WD40 repeat-like"/>
    <property type="match status" value="1"/>
</dbReference>
<dbReference type="InterPro" id="IPR020472">
    <property type="entry name" value="WD40_PAC1"/>
</dbReference>
<dbReference type="InParanoid" id="T1I7Q2"/>
<proteinExistence type="predicted"/>
<dbReference type="PROSITE" id="PS50082">
    <property type="entry name" value="WD_REPEATS_2"/>
    <property type="match status" value="2"/>
</dbReference>
<dbReference type="GO" id="GO:0080008">
    <property type="term" value="C:Cul4-RING E3 ubiquitin ligase complex"/>
    <property type="evidence" value="ECO:0007669"/>
    <property type="project" value="TreeGrafter"/>
</dbReference>
<dbReference type="GO" id="GO:0043161">
    <property type="term" value="P:proteasome-mediated ubiquitin-dependent protein catabolic process"/>
    <property type="evidence" value="ECO:0007669"/>
    <property type="project" value="TreeGrafter"/>
</dbReference>
<reference evidence="3" key="1">
    <citation type="submission" date="2015-05" db="UniProtKB">
        <authorList>
            <consortium name="EnsemblMetazoa"/>
        </authorList>
    </citation>
    <scope>IDENTIFICATION</scope>
</reference>
<evidence type="ECO:0000256" key="2">
    <source>
        <dbReference type="ARBA" id="ARBA00022737"/>
    </source>
</evidence>
<dbReference type="EMBL" id="ACPB03038250">
    <property type="status" value="NOT_ANNOTATED_CDS"/>
    <property type="molecule type" value="Genomic_DNA"/>
</dbReference>
<dbReference type="EnsemblMetazoa" id="RPRC012324-RA">
    <property type="protein sequence ID" value="RPRC012324-PA"/>
    <property type="gene ID" value="RPRC012324"/>
</dbReference>
<dbReference type="VEuPathDB" id="VectorBase:RPRC012324"/>
<dbReference type="STRING" id="13249.T1I7Q2"/>
<organism evidence="3 4">
    <name type="scientific">Rhodnius prolixus</name>
    <name type="common">Triatomid bug</name>
    <dbReference type="NCBI Taxonomy" id="13249"/>
    <lineage>
        <taxon>Eukaryota</taxon>
        <taxon>Metazoa</taxon>
        <taxon>Ecdysozoa</taxon>
        <taxon>Arthropoda</taxon>
        <taxon>Hexapoda</taxon>
        <taxon>Insecta</taxon>
        <taxon>Pterygota</taxon>
        <taxon>Neoptera</taxon>
        <taxon>Paraneoptera</taxon>
        <taxon>Hemiptera</taxon>
        <taxon>Heteroptera</taxon>
        <taxon>Panheteroptera</taxon>
        <taxon>Cimicomorpha</taxon>
        <taxon>Reduviidae</taxon>
        <taxon>Triatominae</taxon>
        <taxon>Rhodnius</taxon>
    </lineage>
</organism>
<dbReference type="InterPro" id="IPR036322">
    <property type="entry name" value="WD40_repeat_dom_sf"/>
</dbReference>
<dbReference type="AlphaFoldDB" id="T1I7Q2"/>
<dbReference type="eggNOG" id="KOG0266">
    <property type="taxonomic scope" value="Eukaryota"/>
</dbReference>
<dbReference type="HOGENOM" id="CLU_1726887_0_0_1"/>
<dbReference type="PANTHER" id="PTHR19847">
    <property type="entry name" value="DDB1- AND CUL4-ASSOCIATED FACTOR 11"/>
    <property type="match status" value="1"/>
</dbReference>
<dbReference type="PRINTS" id="PR00320">
    <property type="entry name" value="GPROTEINBRPT"/>
</dbReference>
<name>T1I7Q2_RHOPR</name>
<dbReference type="Gene3D" id="2.130.10.10">
    <property type="entry name" value="YVTN repeat-like/Quinoprotein amine dehydrogenase"/>
    <property type="match status" value="1"/>
</dbReference>
<sequence length="152" mass="16633">MVDVESGGDACSHKALELCPEERRFCVFSLAFSESGHDIVCGANDGNIYIYNLAANDRTLKVEAHDDDVNTVTFADNTSQIVYSGGDDGLCKVWDRRTLSEMNPKPVGVLAGHMDGVTYIDSRGDARHLISNSKDQSIKLWDIRVFSSSSAQ</sequence>
<dbReference type="Pfam" id="PF00400">
    <property type="entry name" value="WD40"/>
    <property type="match status" value="3"/>
</dbReference>
<keyword evidence="4" id="KW-1185">Reference proteome</keyword>
<dbReference type="OMA" id="FCATKND"/>
<dbReference type="InterPro" id="IPR051859">
    <property type="entry name" value="DCAF"/>
</dbReference>
<dbReference type="PROSITE" id="PS50294">
    <property type="entry name" value="WD_REPEATS_REGION"/>
    <property type="match status" value="2"/>
</dbReference>
<dbReference type="Proteomes" id="UP000015103">
    <property type="component" value="Unassembled WGS sequence"/>
</dbReference>
<protein>
    <submittedName>
        <fullName evidence="3">WD_REPEATS_REGION domain-containing protein</fullName>
    </submittedName>
</protein>
<accession>T1I7Q2</accession>
<keyword evidence="1" id="KW-0853">WD repeat</keyword>
<evidence type="ECO:0000313" key="3">
    <source>
        <dbReference type="EnsemblMetazoa" id="RPRC012324-PA"/>
    </source>
</evidence>
<keyword evidence="2" id="KW-0677">Repeat</keyword>
<dbReference type="InterPro" id="IPR001680">
    <property type="entry name" value="WD40_rpt"/>
</dbReference>
<dbReference type="InterPro" id="IPR015943">
    <property type="entry name" value="WD40/YVTN_repeat-like_dom_sf"/>
</dbReference>
<dbReference type="SMART" id="SM00320">
    <property type="entry name" value="WD40"/>
    <property type="match status" value="3"/>
</dbReference>
<evidence type="ECO:0000256" key="1">
    <source>
        <dbReference type="ARBA" id="ARBA00022574"/>
    </source>
</evidence>
<dbReference type="PANTHER" id="PTHR19847:SF7">
    <property type="entry name" value="DDB1- AND CUL4-ASSOCIATED FACTOR 11"/>
    <property type="match status" value="1"/>
</dbReference>
<evidence type="ECO:0000313" key="4">
    <source>
        <dbReference type="Proteomes" id="UP000015103"/>
    </source>
</evidence>